<dbReference type="Proteomes" id="UP000320146">
    <property type="component" value="Unassembled WGS sequence"/>
</dbReference>
<dbReference type="GO" id="GO:0005886">
    <property type="term" value="C:plasma membrane"/>
    <property type="evidence" value="ECO:0007669"/>
    <property type="project" value="UniProtKB-SubCell"/>
</dbReference>
<dbReference type="PROSITE" id="PS50156">
    <property type="entry name" value="SSD"/>
    <property type="match status" value="1"/>
</dbReference>
<keyword evidence="5 6" id="KW-0472">Membrane</keyword>
<dbReference type="InterPro" id="IPR004869">
    <property type="entry name" value="MMPL_dom"/>
</dbReference>
<evidence type="ECO:0000313" key="8">
    <source>
        <dbReference type="EMBL" id="RZO24147.1"/>
    </source>
</evidence>
<feature type="transmembrane region" description="Helical" evidence="6">
    <location>
        <begin position="335"/>
        <end position="355"/>
    </location>
</feature>
<feature type="transmembrane region" description="Helical" evidence="6">
    <location>
        <begin position="604"/>
        <end position="622"/>
    </location>
</feature>
<dbReference type="Pfam" id="PF03176">
    <property type="entry name" value="MMPL"/>
    <property type="match status" value="2"/>
</dbReference>
<accession>A0A520MSI1</accession>
<sequence>MVKFFQSIIKNNKLTLLVLSSFIAVGSLSLDKFRFDASSDTLVLDSDPSYELYEEINDRFSSAEFLVIALEDDSIFSEKGLKQLQLLENELEKIEGVSNVISILDAPLFEQPKLSLVKSATNDKYLLQDNLDLQNVKKELIESPLFNQLIINSSGSAIAMQLNLFDLDDYSDTVIDIRNTLEKNTFFSHSYLAGPAMIVSDTISFIKKDVQNFGLITFLIFFIFLSIFFKDFWSATIIMTNATFVIFLTICFLGYYDWPISIVSSNFLTLLFISSIAVSVHMLVKLHEGQKESIPYEHSLAKIFIPCFYAAITTMVGFLSLLLSNIQPVIDFGKMMALGVVINLLISFLLIPALIGVKRLNESSQLSIADIYYRYLYVGFVKIFRKIVLPLALISIPFFIYQASNLKVENKFIDYFDESTEIHRGMYFIDQELGGTTPLDIILSLPEEETFIDEDDLFFSEGSETSEYWWRQKNMKILKDVQSDLDNLPEIGKALSIVNGVLLAEKINDFNEMGDLELAFVKNSLLTNDKAKDLLSSYITEDNKEVRITLRIIDTYDQLNRNKLINFIDNYLTNKLNNTNIDYQISGLGVLYNNLLQSLFSSQIKTLSFVFIAIFLMLLVLFRSFFTALVVIFIPCIAVGMIFTTMSMFSIPLDIMTITIASISVGMSVDYAIHIAWRLKEEQKKSSESAEKNTIYSSGQAVLITALTIVIGFLVFSFSNFNPTILFGLLSALSIYLSAELSLRLIPSILNTK</sequence>
<keyword evidence="3 6" id="KW-0812">Transmembrane</keyword>
<proteinExistence type="predicted"/>
<dbReference type="PANTHER" id="PTHR33406:SF13">
    <property type="entry name" value="MEMBRANE PROTEIN YDFJ"/>
    <property type="match status" value="1"/>
</dbReference>
<comment type="subcellular location">
    <subcellularLocation>
        <location evidence="1">Cell membrane</location>
        <topology evidence="1">Multi-pass membrane protein</topology>
    </subcellularLocation>
</comment>
<feature type="transmembrane region" description="Helical" evidence="6">
    <location>
        <begin position="236"/>
        <end position="256"/>
    </location>
</feature>
<dbReference type="AlphaFoldDB" id="A0A520MSI1"/>
<evidence type="ECO:0000256" key="3">
    <source>
        <dbReference type="ARBA" id="ARBA00022692"/>
    </source>
</evidence>
<feature type="transmembrane region" description="Helical" evidence="6">
    <location>
        <begin position="210"/>
        <end position="229"/>
    </location>
</feature>
<evidence type="ECO:0000256" key="5">
    <source>
        <dbReference type="ARBA" id="ARBA00023136"/>
    </source>
</evidence>
<dbReference type="InterPro" id="IPR000731">
    <property type="entry name" value="SSD"/>
</dbReference>
<feature type="transmembrane region" description="Helical" evidence="6">
    <location>
        <begin position="725"/>
        <end position="746"/>
    </location>
</feature>
<keyword evidence="4 6" id="KW-1133">Transmembrane helix</keyword>
<reference evidence="8 9" key="1">
    <citation type="submission" date="2019-02" db="EMBL/GenBank/DDBJ databases">
        <title>Prokaryotic population dynamics and viral predation in marine succession experiment using metagenomics: the confinement effect.</title>
        <authorList>
            <person name="Haro-Moreno J.M."/>
            <person name="Rodriguez-Valera F."/>
            <person name="Lopez-Perez M."/>
        </authorList>
    </citation>
    <scope>NUCLEOTIDE SEQUENCE [LARGE SCALE GENOMIC DNA]</scope>
    <source>
        <strain evidence="8">MED-G166</strain>
    </source>
</reference>
<dbReference type="EMBL" id="SHBL01000013">
    <property type="protein sequence ID" value="RZO24147.1"/>
    <property type="molecule type" value="Genomic_DNA"/>
</dbReference>
<evidence type="ECO:0000256" key="4">
    <source>
        <dbReference type="ARBA" id="ARBA00022989"/>
    </source>
</evidence>
<comment type="caution">
    <text evidence="8">The sequence shown here is derived from an EMBL/GenBank/DDBJ whole genome shotgun (WGS) entry which is preliminary data.</text>
</comment>
<dbReference type="SUPFAM" id="SSF82866">
    <property type="entry name" value="Multidrug efflux transporter AcrB transmembrane domain"/>
    <property type="match status" value="2"/>
</dbReference>
<evidence type="ECO:0000259" key="7">
    <source>
        <dbReference type="PROSITE" id="PS50156"/>
    </source>
</evidence>
<name>A0A520MSI1_9GAMM</name>
<feature type="transmembrane region" description="Helical" evidence="6">
    <location>
        <begin position="655"/>
        <end position="677"/>
    </location>
</feature>
<feature type="transmembrane region" description="Helical" evidence="6">
    <location>
        <begin position="629"/>
        <end position="649"/>
    </location>
</feature>
<dbReference type="Gene3D" id="1.20.1640.10">
    <property type="entry name" value="Multidrug efflux transporter AcrB transmembrane domain"/>
    <property type="match status" value="2"/>
</dbReference>
<organism evidence="8 9">
    <name type="scientific">SAR86 cluster bacterium</name>
    <dbReference type="NCBI Taxonomy" id="2030880"/>
    <lineage>
        <taxon>Bacteria</taxon>
        <taxon>Pseudomonadati</taxon>
        <taxon>Pseudomonadota</taxon>
        <taxon>Gammaproteobacteria</taxon>
        <taxon>SAR86 cluster</taxon>
    </lineage>
</organism>
<dbReference type="PANTHER" id="PTHR33406">
    <property type="entry name" value="MEMBRANE PROTEIN MJ1562-RELATED"/>
    <property type="match status" value="1"/>
</dbReference>
<dbReference type="InterPro" id="IPR050545">
    <property type="entry name" value="Mycobact_MmpL"/>
</dbReference>
<feature type="transmembrane region" description="Helical" evidence="6">
    <location>
        <begin position="262"/>
        <end position="283"/>
    </location>
</feature>
<feature type="domain" description="SSD" evidence="7">
    <location>
        <begin position="639"/>
        <end position="752"/>
    </location>
</feature>
<gene>
    <name evidence="8" type="ORF">EVA99_02200</name>
</gene>
<evidence type="ECO:0000256" key="2">
    <source>
        <dbReference type="ARBA" id="ARBA00022475"/>
    </source>
</evidence>
<feature type="transmembrane region" description="Helical" evidence="6">
    <location>
        <begin position="698"/>
        <end position="719"/>
    </location>
</feature>
<keyword evidence="2" id="KW-1003">Cell membrane</keyword>
<evidence type="ECO:0000256" key="1">
    <source>
        <dbReference type="ARBA" id="ARBA00004651"/>
    </source>
</evidence>
<protein>
    <submittedName>
        <fullName evidence="8">Transporter</fullName>
    </submittedName>
</protein>
<evidence type="ECO:0000256" key="6">
    <source>
        <dbReference type="SAM" id="Phobius"/>
    </source>
</evidence>
<evidence type="ECO:0000313" key="9">
    <source>
        <dbReference type="Proteomes" id="UP000320146"/>
    </source>
</evidence>
<feature type="transmembrane region" description="Helical" evidence="6">
    <location>
        <begin position="303"/>
        <end position="323"/>
    </location>
</feature>